<organism evidence="9 10">
    <name type="scientific">Govanella unica</name>
    <dbReference type="NCBI Taxonomy" id="2975056"/>
    <lineage>
        <taxon>Bacteria</taxon>
        <taxon>Pseudomonadati</taxon>
        <taxon>Pseudomonadota</taxon>
        <taxon>Alphaproteobacteria</taxon>
        <taxon>Emcibacterales</taxon>
        <taxon>Govanellaceae</taxon>
        <taxon>Govanella</taxon>
    </lineage>
</organism>
<dbReference type="CDD" id="cd09086">
    <property type="entry name" value="ExoIII-like_AP-endo"/>
    <property type="match status" value="1"/>
</dbReference>
<evidence type="ECO:0000256" key="7">
    <source>
        <dbReference type="PIRSR" id="PIRSR604808-3"/>
    </source>
</evidence>
<dbReference type="GO" id="GO:0008311">
    <property type="term" value="F:double-stranded DNA 3'-5' DNA exonuclease activity"/>
    <property type="evidence" value="ECO:0007669"/>
    <property type="project" value="UniProtKB-EC"/>
</dbReference>
<dbReference type="GO" id="GO:0004519">
    <property type="term" value="F:endonuclease activity"/>
    <property type="evidence" value="ECO:0007669"/>
    <property type="project" value="InterPro"/>
</dbReference>
<accession>A0A9X3TUG3</accession>
<dbReference type="InterPro" id="IPR005135">
    <property type="entry name" value="Endo/exonuclease/phosphatase"/>
</dbReference>
<dbReference type="GO" id="GO:0006281">
    <property type="term" value="P:DNA repair"/>
    <property type="evidence" value="ECO:0007669"/>
    <property type="project" value="InterPro"/>
</dbReference>
<dbReference type="EC" id="3.1.11.2" evidence="9"/>
<dbReference type="InterPro" id="IPR004808">
    <property type="entry name" value="AP_endonuc_1"/>
</dbReference>
<dbReference type="GO" id="GO:0046872">
    <property type="term" value="F:metal ion binding"/>
    <property type="evidence" value="ECO:0007669"/>
    <property type="project" value="UniProtKB-KW"/>
</dbReference>
<proteinExistence type="inferred from homology"/>
<reference evidence="9" key="2">
    <citation type="journal article" date="2023" name="Syst. Appl. Microbiol.">
        <title>Govania unica gen. nov., sp. nov., a rare biosphere bacterium that represents a novel family in the class Alphaproteobacteria.</title>
        <authorList>
            <person name="Vandamme P."/>
            <person name="Peeters C."/>
            <person name="Hettiarachchi A."/>
            <person name="Cnockaert M."/>
            <person name="Carlier A."/>
        </authorList>
    </citation>
    <scope>NUCLEOTIDE SEQUENCE</scope>
    <source>
        <strain evidence="9">LMG 31809</strain>
    </source>
</reference>
<dbReference type="PROSITE" id="PS00726">
    <property type="entry name" value="AP_NUCLEASE_F1_1"/>
    <property type="match status" value="1"/>
</dbReference>
<feature type="site" description="Interaction with DNA substrate" evidence="7">
    <location>
        <position position="256"/>
    </location>
</feature>
<feature type="site" description="Transition state stabilizer" evidence="7">
    <location>
        <position position="154"/>
    </location>
</feature>
<keyword evidence="4 6" id="KW-0460">Magnesium</keyword>
<evidence type="ECO:0000256" key="6">
    <source>
        <dbReference type="PIRSR" id="PIRSR604808-2"/>
    </source>
</evidence>
<dbReference type="AlphaFoldDB" id="A0A9X3TUG3"/>
<evidence type="ECO:0000256" key="3">
    <source>
        <dbReference type="ARBA" id="ARBA00022801"/>
    </source>
</evidence>
<evidence type="ECO:0000256" key="5">
    <source>
        <dbReference type="PIRSR" id="PIRSR604808-1"/>
    </source>
</evidence>
<dbReference type="InterPro" id="IPR037493">
    <property type="entry name" value="ExoIII-like"/>
</dbReference>
<feature type="site" description="Important for catalytic activity" evidence="7">
    <location>
        <position position="226"/>
    </location>
</feature>
<reference evidence="9" key="1">
    <citation type="submission" date="2022-08" db="EMBL/GenBank/DDBJ databases">
        <authorList>
            <person name="Vandamme P."/>
            <person name="Hettiarachchi A."/>
            <person name="Peeters C."/>
            <person name="Cnockaert M."/>
            <person name="Carlier A."/>
        </authorList>
    </citation>
    <scope>NUCLEOTIDE SEQUENCE</scope>
    <source>
        <strain evidence="9">LMG 31809</strain>
    </source>
</reference>
<feature type="binding site" evidence="6">
    <location>
        <position position="256"/>
    </location>
    <ligand>
        <name>Mg(2+)</name>
        <dbReference type="ChEBI" id="CHEBI:18420"/>
        <label>1</label>
    </ligand>
</feature>
<dbReference type="SUPFAM" id="SSF56219">
    <property type="entry name" value="DNase I-like"/>
    <property type="match status" value="1"/>
</dbReference>
<dbReference type="PROSITE" id="PS51435">
    <property type="entry name" value="AP_NUCLEASE_F1_4"/>
    <property type="match status" value="1"/>
</dbReference>
<keyword evidence="3 9" id="KW-0378">Hydrolase</keyword>
<evidence type="ECO:0000313" key="10">
    <source>
        <dbReference type="Proteomes" id="UP001141619"/>
    </source>
</evidence>
<feature type="binding site" evidence="6">
    <location>
        <position position="152"/>
    </location>
    <ligand>
        <name>Mg(2+)</name>
        <dbReference type="ChEBI" id="CHEBI:18420"/>
        <label>1</label>
    </ligand>
</feature>
<dbReference type="NCBIfam" id="TIGR00633">
    <property type="entry name" value="xth"/>
    <property type="match status" value="1"/>
</dbReference>
<feature type="active site" description="Proton acceptor" evidence="5">
    <location>
        <position position="256"/>
    </location>
</feature>
<dbReference type="EMBL" id="JANWOI010000001">
    <property type="protein sequence ID" value="MDA5192440.1"/>
    <property type="molecule type" value="Genomic_DNA"/>
</dbReference>
<dbReference type="InterPro" id="IPR036691">
    <property type="entry name" value="Endo/exonu/phosph_ase_sf"/>
</dbReference>
<dbReference type="Proteomes" id="UP001141619">
    <property type="component" value="Unassembled WGS sequence"/>
</dbReference>
<evidence type="ECO:0000259" key="8">
    <source>
        <dbReference type="Pfam" id="PF03372"/>
    </source>
</evidence>
<feature type="binding site" evidence="6">
    <location>
        <position position="255"/>
    </location>
    <ligand>
        <name>Mg(2+)</name>
        <dbReference type="ChEBI" id="CHEBI:18420"/>
        <label>1</label>
    </ligand>
</feature>
<evidence type="ECO:0000256" key="2">
    <source>
        <dbReference type="ARBA" id="ARBA00022723"/>
    </source>
</evidence>
<evidence type="ECO:0000256" key="1">
    <source>
        <dbReference type="ARBA" id="ARBA00007092"/>
    </source>
</evidence>
<comment type="caution">
    <text evidence="9">The sequence shown here is derived from an EMBL/GenBank/DDBJ whole genome shotgun (WGS) entry which is preliminary data.</text>
</comment>
<gene>
    <name evidence="9" type="primary">xth</name>
    <name evidence="9" type="ORF">NYP16_00510</name>
</gene>
<feature type="active site" evidence="5">
    <location>
        <position position="108"/>
    </location>
</feature>
<dbReference type="Gene3D" id="3.60.10.10">
    <property type="entry name" value="Endonuclease/exonuclease/phosphatase"/>
    <property type="match status" value="1"/>
</dbReference>
<feature type="binding site" evidence="6">
    <location>
        <position position="154"/>
    </location>
    <ligand>
        <name>Mg(2+)</name>
        <dbReference type="ChEBI" id="CHEBI:18420"/>
        <label>1</label>
    </ligand>
</feature>
<comment type="cofactor">
    <cofactor evidence="6">
        <name>Mg(2+)</name>
        <dbReference type="ChEBI" id="CHEBI:18420"/>
    </cofactor>
    <cofactor evidence="6">
        <name>Mn(2+)</name>
        <dbReference type="ChEBI" id="CHEBI:29035"/>
    </cofactor>
    <text evidence="6">Probably binds two magnesium or manganese ions per subunit.</text>
</comment>
<comment type="similarity">
    <text evidence="1">Belongs to the DNA repair enzymes AP/ExoA family.</text>
</comment>
<feature type="domain" description="Endonuclease/exonuclease/phosphatase" evidence="8">
    <location>
        <begin position="7"/>
        <end position="256"/>
    </location>
</feature>
<evidence type="ECO:0000313" key="9">
    <source>
        <dbReference type="EMBL" id="MDA5192440.1"/>
    </source>
</evidence>
<feature type="active site" description="Proton donor/acceptor" evidence="5">
    <location>
        <position position="152"/>
    </location>
</feature>
<feature type="binding site" evidence="6">
    <location>
        <position position="10"/>
    </location>
    <ligand>
        <name>Mg(2+)</name>
        <dbReference type="ChEBI" id="CHEBI:18420"/>
        <label>1</label>
    </ligand>
</feature>
<keyword evidence="6" id="KW-0464">Manganese</keyword>
<keyword evidence="2 6" id="KW-0479">Metal-binding</keyword>
<dbReference type="InterPro" id="IPR020847">
    <property type="entry name" value="AP_endonuclease_F1_BS"/>
</dbReference>
<dbReference type="GO" id="GO:0003677">
    <property type="term" value="F:DNA binding"/>
    <property type="evidence" value="ECO:0007669"/>
    <property type="project" value="InterPro"/>
</dbReference>
<dbReference type="PANTHER" id="PTHR43250">
    <property type="entry name" value="EXODEOXYRIBONUCLEASE III"/>
    <property type="match status" value="1"/>
</dbReference>
<protein>
    <submittedName>
        <fullName evidence="9">Exodeoxyribonuclease III</fullName>
        <ecNumber evidence="9">3.1.11.2</ecNumber>
    </submittedName>
</protein>
<evidence type="ECO:0000256" key="4">
    <source>
        <dbReference type="ARBA" id="ARBA00022842"/>
    </source>
</evidence>
<dbReference type="NCBIfam" id="TIGR00195">
    <property type="entry name" value="exoDNase_III"/>
    <property type="match status" value="1"/>
</dbReference>
<dbReference type="Pfam" id="PF03372">
    <property type="entry name" value="Exo_endo_phos"/>
    <property type="match status" value="1"/>
</dbReference>
<name>A0A9X3TUG3_9PROT</name>
<keyword evidence="10" id="KW-1185">Reference proteome</keyword>
<feature type="binding site" evidence="6">
    <location>
        <position position="37"/>
    </location>
    <ligand>
        <name>Mg(2+)</name>
        <dbReference type="ChEBI" id="CHEBI:18420"/>
        <label>1</label>
    </ligand>
</feature>
<sequence>MASVRLVSWNVNSLRSRFDHIERLLTAENPDILCMQETKVEDGLFPADWFRERGYEHLHFAGQKSYHGVAIVSRLPLDPLDGNHFGGAAHARHVAARLPQDVVLHNFYVPAGGDIPDPEQNDKFAHKLTYLDDMTSWSAGLGQDARAILVGDLNIAPLESDVWSHKALVKVVSHTPIEVERMARLQAAGGWRDVMRQFIPESEKLYTWWSYRARDWAEADKGRRLDHVWVTPALDGTARAMRVIKDARGWEKPSDHAPVLVDFEL</sequence>
<dbReference type="PANTHER" id="PTHR43250:SF2">
    <property type="entry name" value="EXODEOXYRIBONUCLEASE III"/>
    <property type="match status" value="1"/>
</dbReference>
<dbReference type="RefSeq" id="WP_274942148.1">
    <property type="nucleotide sequence ID" value="NZ_JANWOI010000001.1"/>
</dbReference>